<sequence>MLAGKNIRLFIISTGRSGSQSIAQMLNQHPEILCKHESYPELIRISTEFAHRIKSWETIKHELLQLFEISPINKVSIVGESDQKLGNLIPILNEIFPDCKFIWLLRKGTDVVASTFARGWFSEYEQHICDLQTQDIGYQWILHRLKGNLCGAMSATEWDCLSDFEKNCWYWTYWNTVIYDNLHLIDQNRWKLVKLEQIESSIDDILEFLHVEKMPLTVSYKNRAKQVPGWKHYHLPVYWSQWGNTRRTAFNKWCGDLMNQHYEEWERDSKAQCSTKESEVEDNLRFSPNTLMPQPKLLRMYQKIKQYRPFLFFKHWIKYWISSCFNTFGYELRKKYIDGAGYIDADETVKTAQTKGQCVRDYVETIWDQKGRTQQIVKEMKNAGSLIPCHRVCEIGPGTGRYLELIIQQVQPAQYDIYEIADDWAAWLERTYSPVVVRQPTDGHTLQHTPNECCGLVHAHGVFVCLPLVYAFEYFRDMIRVCHYGGYVVFDFYPESAIDNHAIEMWLASHRYYPVILPRVAVIDYFSKHNFVLIHEFSTKHGHSFSHYVIFRKQGEANR</sequence>
<dbReference type="Gene3D" id="3.40.50.150">
    <property type="entry name" value="Vaccinia Virus protein VP39"/>
    <property type="match status" value="1"/>
</dbReference>
<dbReference type="Gene3D" id="3.40.50.300">
    <property type="entry name" value="P-loop containing nucleotide triphosphate hydrolases"/>
    <property type="match status" value="1"/>
</dbReference>
<protein>
    <recommendedName>
        <fullName evidence="3">Methyltransferase domain-containing protein</fullName>
    </recommendedName>
</protein>
<reference evidence="1" key="1">
    <citation type="journal article" date="2015" name="PeerJ">
        <title>First genomic representation of candidate bacterial phylum KSB3 points to enhanced environmental sensing as a trigger of wastewater bulking.</title>
        <authorList>
            <person name="Sekiguchi Y."/>
            <person name="Ohashi A."/>
            <person name="Parks D.H."/>
            <person name="Yamauchi T."/>
            <person name="Tyson G.W."/>
            <person name="Hugenholtz P."/>
        </authorList>
    </citation>
    <scope>NUCLEOTIDE SEQUENCE [LARGE SCALE GENOMIC DNA]</scope>
</reference>
<proteinExistence type="predicted"/>
<organism evidence="1">
    <name type="scientific">Vecturithrix granuli</name>
    <dbReference type="NCBI Taxonomy" id="1499967"/>
    <lineage>
        <taxon>Bacteria</taxon>
        <taxon>Candidatus Moduliflexota</taxon>
        <taxon>Candidatus Vecturitrichia</taxon>
        <taxon>Candidatus Vecturitrichales</taxon>
        <taxon>Candidatus Vecturitrichaceae</taxon>
        <taxon>Candidatus Vecturithrix</taxon>
    </lineage>
</organism>
<dbReference type="eggNOG" id="ENOG5032X5N">
    <property type="taxonomic scope" value="Bacteria"/>
</dbReference>
<dbReference type="HOGENOM" id="CLU_487186_0_0_0"/>
<dbReference type="InterPro" id="IPR029063">
    <property type="entry name" value="SAM-dependent_MTases_sf"/>
</dbReference>
<keyword evidence="2" id="KW-1185">Reference proteome</keyword>
<dbReference type="SUPFAM" id="SSF52540">
    <property type="entry name" value="P-loop containing nucleoside triphosphate hydrolases"/>
    <property type="match status" value="1"/>
</dbReference>
<evidence type="ECO:0000313" key="2">
    <source>
        <dbReference type="Proteomes" id="UP000030661"/>
    </source>
</evidence>
<evidence type="ECO:0008006" key="3">
    <source>
        <dbReference type="Google" id="ProtNLM"/>
    </source>
</evidence>
<dbReference type="Pfam" id="PF13469">
    <property type="entry name" value="Sulfotransfer_3"/>
    <property type="match status" value="1"/>
</dbReference>
<dbReference type="Proteomes" id="UP000030661">
    <property type="component" value="Unassembled WGS sequence"/>
</dbReference>
<name>A0A0S6W9X3_VECG1</name>
<dbReference type="CDD" id="cd02440">
    <property type="entry name" value="AdoMet_MTases"/>
    <property type="match status" value="1"/>
</dbReference>
<dbReference type="SUPFAM" id="SSF53335">
    <property type="entry name" value="S-adenosyl-L-methionine-dependent methyltransferases"/>
    <property type="match status" value="1"/>
</dbReference>
<accession>A0A0S6W9X3</accession>
<dbReference type="AlphaFoldDB" id="A0A0S6W9X3"/>
<evidence type="ECO:0000313" key="1">
    <source>
        <dbReference type="EMBL" id="GAK55291.1"/>
    </source>
</evidence>
<dbReference type="InterPro" id="IPR027417">
    <property type="entry name" value="P-loop_NTPase"/>
</dbReference>
<gene>
    <name evidence="1" type="ORF">U27_02123</name>
</gene>
<dbReference type="STRING" id="1499967.U27_02123"/>
<dbReference type="EMBL" id="DF820463">
    <property type="protein sequence ID" value="GAK55291.1"/>
    <property type="molecule type" value="Genomic_DNA"/>
</dbReference>